<evidence type="ECO:0000256" key="5">
    <source>
        <dbReference type="ARBA" id="ARBA00023015"/>
    </source>
</evidence>
<dbReference type="Gene3D" id="1.10.10.60">
    <property type="entry name" value="Homeodomain-like"/>
    <property type="match status" value="2"/>
</dbReference>
<evidence type="ECO:0000256" key="7">
    <source>
        <dbReference type="ARBA" id="ARBA00023163"/>
    </source>
</evidence>
<keyword evidence="7" id="KW-0804">Transcription</keyword>
<keyword evidence="2" id="KW-0963">Cytoplasm</keyword>
<dbReference type="PROSITE" id="PS01124">
    <property type="entry name" value="HTH_ARAC_FAMILY_2"/>
    <property type="match status" value="1"/>
</dbReference>
<evidence type="ECO:0000256" key="1">
    <source>
        <dbReference type="ARBA" id="ARBA00004496"/>
    </source>
</evidence>
<feature type="domain" description="Response regulatory" evidence="10">
    <location>
        <begin position="6"/>
        <end position="123"/>
    </location>
</feature>
<dbReference type="Gene3D" id="3.40.50.2300">
    <property type="match status" value="1"/>
</dbReference>
<proteinExistence type="predicted"/>
<keyword evidence="12" id="KW-1185">Reference proteome</keyword>
<keyword evidence="6" id="KW-0238">DNA-binding</keyword>
<evidence type="ECO:0000313" key="11">
    <source>
        <dbReference type="EMBL" id="MDA7026460.1"/>
    </source>
</evidence>
<dbReference type="InterPro" id="IPR018062">
    <property type="entry name" value="HTH_AraC-typ_CS"/>
</dbReference>
<comment type="subcellular location">
    <subcellularLocation>
        <location evidence="1">Cytoplasm</location>
    </subcellularLocation>
</comment>
<keyword evidence="3 8" id="KW-0597">Phosphoprotein</keyword>
<reference evidence="11 12" key="1">
    <citation type="submission" date="2023-01" db="EMBL/GenBank/DDBJ databases">
        <title>Bacillus changyiensis sp. nov., isolated from a coastal deposit.</title>
        <authorList>
            <person name="Xiao G."/>
            <person name="Lai Q."/>
            <person name="Hu Z."/>
            <person name="Shao Z."/>
        </authorList>
    </citation>
    <scope>NUCLEOTIDE SEQUENCE [LARGE SCALE GENOMIC DNA]</scope>
    <source>
        <strain evidence="11 12">CLL-7-23</strain>
    </source>
</reference>
<keyword evidence="4" id="KW-0902">Two-component regulatory system</keyword>
<feature type="domain" description="HTH araC/xylS-type" evidence="9">
    <location>
        <begin position="280"/>
        <end position="379"/>
    </location>
</feature>
<sequence>MHEYWRVVIADDEPWIREGIRDAVLWKTFHMEVSGEAENGEEAFELAIKHSIHLMVVDLNMPIINGLELMKKVRKKLPKCRFIVVTGYDWFSYAQEAIRLHVDDYLLKPVEPHQLKGVLEKVSQSLLSEQQKERHLQKNLGLLKEHFFLKWIDGQVSENDVEQQLKFLHLPTRYPEMLCVIRPLKLDDVDRVKEVTEQFFGEEAEKAVFLNDERLVTTCLWRILTNHEQQIFVNRLNVEITAGTSVFFMNLTEAQQSIAQAYQTCKQKLSQTFNVSPIVVRAKAYMHKHFDSREISLKQVADTLQVSSVYLSRMMKHELGMTFVQLLTEMRMQKAVHLLKTTTLPIHVIAEQTGYETQHYFSTVFKKTIGASPNQYRRIM</sequence>
<evidence type="ECO:0000259" key="10">
    <source>
        <dbReference type="PROSITE" id="PS50110"/>
    </source>
</evidence>
<dbReference type="SMART" id="SM00448">
    <property type="entry name" value="REC"/>
    <property type="match status" value="1"/>
</dbReference>
<comment type="caution">
    <text evidence="11">The sequence shown here is derived from an EMBL/GenBank/DDBJ whole genome shotgun (WGS) entry which is preliminary data.</text>
</comment>
<evidence type="ECO:0000256" key="6">
    <source>
        <dbReference type="ARBA" id="ARBA00023125"/>
    </source>
</evidence>
<feature type="modified residue" description="4-aspartylphosphate" evidence="8">
    <location>
        <position position="58"/>
    </location>
</feature>
<organism evidence="11 12">
    <name type="scientific">Bacillus changyiensis</name>
    <dbReference type="NCBI Taxonomy" id="3004103"/>
    <lineage>
        <taxon>Bacteria</taxon>
        <taxon>Bacillati</taxon>
        <taxon>Bacillota</taxon>
        <taxon>Bacilli</taxon>
        <taxon>Bacillales</taxon>
        <taxon>Bacillaceae</taxon>
        <taxon>Bacillus</taxon>
    </lineage>
</organism>
<name>A0ABT4X2G4_9BACI</name>
<dbReference type="PROSITE" id="PS00041">
    <property type="entry name" value="HTH_ARAC_FAMILY_1"/>
    <property type="match status" value="1"/>
</dbReference>
<gene>
    <name evidence="11" type="ORF">PJ311_07500</name>
</gene>
<dbReference type="Pfam" id="PF12833">
    <property type="entry name" value="HTH_18"/>
    <property type="match status" value="1"/>
</dbReference>
<dbReference type="InterPro" id="IPR011006">
    <property type="entry name" value="CheY-like_superfamily"/>
</dbReference>
<dbReference type="InterPro" id="IPR020449">
    <property type="entry name" value="Tscrpt_reg_AraC-type_HTH"/>
</dbReference>
<dbReference type="InterPro" id="IPR009057">
    <property type="entry name" value="Homeodomain-like_sf"/>
</dbReference>
<dbReference type="PANTHER" id="PTHR42713">
    <property type="entry name" value="HISTIDINE KINASE-RELATED"/>
    <property type="match status" value="1"/>
</dbReference>
<dbReference type="SUPFAM" id="SSF46689">
    <property type="entry name" value="Homeodomain-like"/>
    <property type="match status" value="1"/>
</dbReference>
<dbReference type="InterPro" id="IPR018060">
    <property type="entry name" value="HTH_AraC"/>
</dbReference>
<evidence type="ECO:0000256" key="3">
    <source>
        <dbReference type="ARBA" id="ARBA00022553"/>
    </source>
</evidence>
<evidence type="ECO:0000259" key="9">
    <source>
        <dbReference type="PROSITE" id="PS01124"/>
    </source>
</evidence>
<protein>
    <submittedName>
        <fullName evidence="11">Response regulator</fullName>
    </submittedName>
</protein>
<dbReference type="PRINTS" id="PR00032">
    <property type="entry name" value="HTHARAC"/>
</dbReference>
<dbReference type="Proteomes" id="UP001211894">
    <property type="component" value="Unassembled WGS sequence"/>
</dbReference>
<dbReference type="InterPro" id="IPR001789">
    <property type="entry name" value="Sig_transdc_resp-reg_receiver"/>
</dbReference>
<accession>A0ABT4X2G4</accession>
<keyword evidence="5" id="KW-0805">Transcription regulation</keyword>
<dbReference type="Pfam" id="PF00072">
    <property type="entry name" value="Response_reg"/>
    <property type="match status" value="1"/>
</dbReference>
<dbReference type="EMBL" id="JAQKAB010000004">
    <property type="protein sequence ID" value="MDA7026460.1"/>
    <property type="molecule type" value="Genomic_DNA"/>
</dbReference>
<dbReference type="InterPro" id="IPR051552">
    <property type="entry name" value="HptR"/>
</dbReference>
<dbReference type="RefSeq" id="WP_271340319.1">
    <property type="nucleotide sequence ID" value="NZ_JAQKAB010000004.1"/>
</dbReference>
<evidence type="ECO:0000256" key="8">
    <source>
        <dbReference type="PROSITE-ProRule" id="PRU00169"/>
    </source>
</evidence>
<dbReference type="SMART" id="SM00342">
    <property type="entry name" value="HTH_ARAC"/>
    <property type="match status" value="1"/>
</dbReference>
<dbReference type="SUPFAM" id="SSF52172">
    <property type="entry name" value="CheY-like"/>
    <property type="match status" value="1"/>
</dbReference>
<dbReference type="PANTHER" id="PTHR42713:SF3">
    <property type="entry name" value="TRANSCRIPTIONAL REGULATORY PROTEIN HPTR"/>
    <property type="match status" value="1"/>
</dbReference>
<dbReference type="PROSITE" id="PS50110">
    <property type="entry name" value="RESPONSE_REGULATORY"/>
    <property type="match status" value="1"/>
</dbReference>
<evidence type="ECO:0000313" key="12">
    <source>
        <dbReference type="Proteomes" id="UP001211894"/>
    </source>
</evidence>
<evidence type="ECO:0000256" key="4">
    <source>
        <dbReference type="ARBA" id="ARBA00023012"/>
    </source>
</evidence>
<dbReference type="CDD" id="cd17536">
    <property type="entry name" value="REC_YesN-like"/>
    <property type="match status" value="1"/>
</dbReference>
<evidence type="ECO:0000256" key="2">
    <source>
        <dbReference type="ARBA" id="ARBA00022490"/>
    </source>
</evidence>